<dbReference type="InterPro" id="IPR035992">
    <property type="entry name" value="Ricin_B-like_lectins"/>
</dbReference>
<dbReference type="VEuPathDB" id="VectorBase:ISCI001971"/>
<comment type="subcellular location">
    <subcellularLocation>
        <location evidence="1 6">Golgi apparatus membrane</location>
        <topology evidence="1 6">Single-pass type II membrane protein</topology>
    </subcellularLocation>
</comment>
<evidence type="ECO:0000256" key="4">
    <source>
        <dbReference type="ARBA" id="ARBA00023034"/>
    </source>
</evidence>
<dbReference type="GO" id="GO:0006493">
    <property type="term" value="P:protein O-linked glycosylation"/>
    <property type="evidence" value="ECO:0000318"/>
    <property type="project" value="GO_Central"/>
</dbReference>
<keyword evidence="6 8" id="KW-0328">Glycosyltransferase</keyword>
<dbReference type="InterPro" id="IPR027791">
    <property type="entry name" value="Galactosyl_T_C"/>
</dbReference>
<dbReference type="InterPro" id="IPR029044">
    <property type="entry name" value="Nucleotide-diphossugar_trans"/>
</dbReference>
<dbReference type="PANTHER" id="PTHR11675">
    <property type="entry name" value="N-ACETYLGALACTOSAMINYLTRANSFERASE"/>
    <property type="match status" value="1"/>
</dbReference>
<reference evidence="9" key="2">
    <citation type="submission" date="2020-05" db="UniProtKB">
        <authorList>
            <consortium name="EnsemblMetazoa"/>
        </authorList>
    </citation>
    <scope>IDENTIFICATION</scope>
    <source>
        <strain evidence="9">wikel</strain>
    </source>
</reference>
<evidence type="ECO:0000259" key="7">
    <source>
        <dbReference type="SMART" id="SM00458"/>
    </source>
</evidence>
<name>B7P9K6_IXOSC</name>
<gene>
    <name evidence="8" type="ORF">IscW_ISCW001971</name>
</gene>
<dbReference type="Gene3D" id="2.80.10.50">
    <property type="match status" value="1"/>
</dbReference>
<keyword evidence="6" id="KW-0464">Manganese</keyword>
<dbReference type="GO" id="GO:0005794">
    <property type="term" value="C:Golgi apparatus"/>
    <property type="evidence" value="ECO:0000318"/>
    <property type="project" value="GO_Central"/>
</dbReference>
<protein>
    <recommendedName>
        <fullName evidence="6">Polypeptide N-acetylgalactosaminyltransferase</fullName>
        <ecNumber evidence="6">2.4.1.-</ecNumber>
    </recommendedName>
    <alternativeName>
        <fullName evidence="6">Protein-UDP acetylgalactosaminyltransferase</fullName>
    </alternativeName>
</protein>
<dbReference type="UniPathway" id="UPA00378"/>
<dbReference type="AlphaFoldDB" id="B7P9K6"/>
<evidence type="ECO:0000256" key="3">
    <source>
        <dbReference type="ARBA" id="ARBA00022734"/>
    </source>
</evidence>
<evidence type="ECO:0000256" key="6">
    <source>
        <dbReference type="RuleBase" id="RU361242"/>
    </source>
</evidence>
<dbReference type="SMART" id="SM00458">
    <property type="entry name" value="RICIN"/>
    <property type="match status" value="1"/>
</dbReference>
<evidence type="ECO:0000313" key="9">
    <source>
        <dbReference type="EnsemblMetazoa" id="ISCW001971-PA"/>
    </source>
</evidence>
<dbReference type="GO" id="GO:0000139">
    <property type="term" value="C:Golgi membrane"/>
    <property type="evidence" value="ECO:0007669"/>
    <property type="project" value="UniProtKB-SubCell"/>
</dbReference>
<dbReference type="HOGENOM" id="CLU_013477_0_0_1"/>
<dbReference type="SUPFAM" id="SSF50370">
    <property type="entry name" value="Ricin B-like lectins"/>
    <property type="match status" value="1"/>
</dbReference>
<dbReference type="SUPFAM" id="SSF53448">
    <property type="entry name" value="Nucleotide-diphospho-sugar transferases"/>
    <property type="match status" value="2"/>
</dbReference>
<dbReference type="Proteomes" id="UP000001555">
    <property type="component" value="Unassembled WGS sequence"/>
</dbReference>
<dbReference type="FunFam" id="2.80.10.50:FF:000135">
    <property type="entry name" value="Polypeptide N-acetylgalactosaminyltransferase"/>
    <property type="match status" value="1"/>
</dbReference>
<proteinExistence type="inferred from homology"/>
<evidence type="ECO:0000256" key="1">
    <source>
        <dbReference type="ARBA" id="ARBA00004323"/>
    </source>
</evidence>
<dbReference type="EnsemblMetazoa" id="ISCW001971-RA">
    <property type="protein sequence ID" value="ISCW001971-PA"/>
    <property type="gene ID" value="ISCW001971"/>
</dbReference>
<keyword evidence="5 6" id="KW-1015">Disulfide bond</keyword>
<dbReference type="STRING" id="6945.B7P9K6"/>
<dbReference type="PANTHER" id="PTHR11675:SF118">
    <property type="entry name" value="POLYPEPTIDE N-ACETYLGALACTOSAMINYLTRANSFERASE 3"/>
    <property type="match status" value="1"/>
</dbReference>
<dbReference type="Pfam" id="PF00535">
    <property type="entry name" value="Glycos_transf_2"/>
    <property type="match status" value="1"/>
</dbReference>
<dbReference type="Pfam" id="PF00652">
    <property type="entry name" value="Ricin_B_lectin"/>
    <property type="match status" value="1"/>
</dbReference>
<feature type="domain" description="Ricin B lectin" evidence="7">
    <location>
        <begin position="321"/>
        <end position="451"/>
    </location>
</feature>
<accession>B7P9K6</accession>
<dbReference type="PROSITE" id="PS50231">
    <property type="entry name" value="RICIN_B_LECTIN"/>
    <property type="match status" value="1"/>
</dbReference>
<dbReference type="VEuPathDB" id="VectorBase:ISCW001971"/>
<dbReference type="EMBL" id="ABJB010580330">
    <property type="status" value="NOT_ANNOTATED_CDS"/>
    <property type="molecule type" value="Genomic_DNA"/>
</dbReference>
<feature type="non-terminal residue" evidence="8">
    <location>
        <position position="1"/>
    </location>
</feature>
<evidence type="ECO:0000256" key="5">
    <source>
        <dbReference type="ARBA" id="ARBA00023157"/>
    </source>
</evidence>
<comment type="similarity">
    <text evidence="6">Belongs to the glycosyltransferase 2 family. GalNAc-T subfamily.</text>
</comment>
<dbReference type="EMBL" id="DS664475">
    <property type="protein sequence ID" value="EEC03278.1"/>
    <property type="molecule type" value="Genomic_DNA"/>
</dbReference>
<dbReference type="VEuPathDB" id="VectorBase:ISCP_030348"/>
<dbReference type="Gene3D" id="3.90.550.10">
    <property type="entry name" value="Spore Coat Polysaccharide Biosynthesis Protein SpsA, Chain A"/>
    <property type="match status" value="1"/>
</dbReference>
<dbReference type="InParanoid" id="B7P9K6"/>
<keyword evidence="2 6" id="KW-0808">Transferase</keyword>
<dbReference type="OrthoDB" id="330637at2759"/>
<dbReference type="EMBL" id="ABJB010278448">
    <property type="status" value="NOT_ANNOTATED_CDS"/>
    <property type="molecule type" value="Genomic_DNA"/>
</dbReference>
<evidence type="ECO:0000313" key="8">
    <source>
        <dbReference type="EMBL" id="EEC03278.1"/>
    </source>
</evidence>
<keyword evidence="10" id="KW-1185">Reference proteome</keyword>
<organism>
    <name type="scientific">Ixodes scapularis</name>
    <name type="common">Black-legged tick</name>
    <name type="synonym">Deer tick</name>
    <dbReference type="NCBI Taxonomy" id="6945"/>
    <lineage>
        <taxon>Eukaryota</taxon>
        <taxon>Metazoa</taxon>
        <taxon>Ecdysozoa</taxon>
        <taxon>Arthropoda</taxon>
        <taxon>Chelicerata</taxon>
        <taxon>Arachnida</taxon>
        <taxon>Acari</taxon>
        <taxon>Parasitiformes</taxon>
        <taxon>Ixodida</taxon>
        <taxon>Ixodoidea</taxon>
        <taxon>Ixodidae</taxon>
        <taxon>Ixodinae</taxon>
        <taxon>Ixodes</taxon>
    </lineage>
</organism>
<comment type="cofactor">
    <cofactor evidence="6">
        <name>Mn(2+)</name>
        <dbReference type="ChEBI" id="CHEBI:29035"/>
    </cofactor>
</comment>
<keyword evidence="4 6" id="KW-0333">Golgi apparatus</keyword>
<dbReference type="InterPro" id="IPR000772">
    <property type="entry name" value="Ricin_B_lectin"/>
</dbReference>
<dbReference type="EMBL" id="ABJB011137463">
    <property type="status" value="NOT_ANNOTATED_CDS"/>
    <property type="molecule type" value="Genomic_DNA"/>
</dbReference>
<dbReference type="PaxDb" id="6945-B7P9K6"/>
<dbReference type="InterPro" id="IPR001173">
    <property type="entry name" value="Glyco_trans_2-like"/>
</dbReference>
<dbReference type="EC" id="2.4.1.-" evidence="6"/>
<evidence type="ECO:0000313" key="10">
    <source>
        <dbReference type="Proteomes" id="UP000001555"/>
    </source>
</evidence>
<dbReference type="EMBL" id="ABJB010550252">
    <property type="status" value="NOT_ANNOTATED_CDS"/>
    <property type="molecule type" value="Genomic_DNA"/>
</dbReference>
<dbReference type="GO" id="GO:0004653">
    <property type="term" value="F:polypeptide N-acetylgalactosaminyltransferase activity"/>
    <property type="evidence" value="ECO:0000318"/>
    <property type="project" value="GO_Central"/>
</dbReference>
<comment type="pathway">
    <text evidence="6">Protein modification; protein glycosylation.</text>
</comment>
<keyword evidence="3 6" id="KW-0430">Lectin</keyword>
<dbReference type="EMBL" id="ABJB010845367">
    <property type="status" value="NOT_ANNOTATED_CDS"/>
    <property type="molecule type" value="Genomic_DNA"/>
</dbReference>
<dbReference type="GO" id="GO:0030246">
    <property type="term" value="F:carbohydrate binding"/>
    <property type="evidence" value="ECO:0007669"/>
    <property type="project" value="UniProtKB-KW"/>
</dbReference>
<reference evidence="8 10" key="1">
    <citation type="submission" date="2008-03" db="EMBL/GenBank/DDBJ databases">
        <title>Annotation of Ixodes scapularis.</title>
        <authorList>
            <consortium name="Ixodes scapularis Genome Project Consortium"/>
            <person name="Caler E."/>
            <person name="Hannick L.I."/>
            <person name="Bidwell S."/>
            <person name="Joardar V."/>
            <person name="Thiagarajan M."/>
            <person name="Amedeo P."/>
            <person name="Galinsky K.J."/>
            <person name="Schobel S."/>
            <person name="Inman J."/>
            <person name="Hostetler J."/>
            <person name="Miller J."/>
            <person name="Hammond M."/>
            <person name="Megy K."/>
            <person name="Lawson D."/>
            <person name="Kodira C."/>
            <person name="Sutton G."/>
            <person name="Meyer J."/>
            <person name="Hill C.A."/>
            <person name="Birren B."/>
            <person name="Nene V."/>
            <person name="Collins F."/>
            <person name="Alarcon-Chaidez F."/>
            <person name="Wikel S."/>
            <person name="Strausberg R."/>
        </authorList>
    </citation>
    <scope>NUCLEOTIDE SEQUENCE [LARGE SCALE GENOMIC DNA]</scope>
    <source>
        <strain evidence="10">Wikel</strain>
        <strain evidence="8">Wikel colony</strain>
    </source>
</reference>
<sequence length="459" mass="53136">DSCKKLKYNTEGYPDTSIIIVFHNEAWSTLLRTVHSAINRSPRHLLREILLVDDASERSKFTAPASYFLPQTLHIFSIQGGIFRRIFASAVFHQNRSFLSVFVSGREDSLFIANLRITRQATVVVCPVIDIINDETFAYVRSFEMHWGAFNWELHFRWFPVGEREHKRRSGNATAPFRTPVMAGGLFSIDRGYFYEMGAYDDQMDIWGGENMEISFRIWQCGGSVEVVPCSHVGHLFRRTSPYTFPNPGGVGSVLFSNLARVAAVWMDEWAAFYFNMNRGEKRHMLQDVTARKKLREKLQCKSFKWYLKNIWPENFLPNDNIFFGKVRNKKSGKCFVRPSSKNYHQPVGRVVLEECALTYYAMQHFVFTEEGFIKTDESICLDSPESKADTNVVMIACNDLQRQKWRYDPKAQIIVHKTSRMCLDLPSRRGPQGVTLQRCHGGSSQRWLMEPVDWKKLA</sequence>
<dbReference type="Pfam" id="PF02709">
    <property type="entry name" value="Glyco_transf_7C"/>
    <property type="match status" value="1"/>
</dbReference>
<evidence type="ECO:0000256" key="2">
    <source>
        <dbReference type="ARBA" id="ARBA00022679"/>
    </source>
</evidence>